<dbReference type="InterPro" id="IPR000195">
    <property type="entry name" value="Rab-GAP-TBC_dom"/>
</dbReference>
<dbReference type="PROSITE" id="PS50086">
    <property type="entry name" value="TBC_RABGAP"/>
    <property type="match status" value="1"/>
</dbReference>
<dbReference type="Pfam" id="PF00566">
    <property type="entry name" value="RabGAP-TBC"/>
    <property type="match status" value="1"/>
</dbReference>
<evidence type="ECO:0000313" key="4">
    <source>
        <dbReference type="EMBL" id="KII68385.1"/>
    </source>
</evidence>
<feature type="domain" description="Rab-GAP TBC" evidence="3">
    <location>
        <begin position="100"/>
        <end position="282"/>
    </location>
</feature>
<dbReference type="SMART" id="SM00164">
    <property type="entry name" value="TBC"/>
    <property type="match status" value="1"/>
</dbReference>
<dbReference type="OrthoDB" id="26371at2759"/>
<dbReference type="InterPro" id="IPR035969">
    <property type="entry name" value="Rab-GAP_TBC_sf"/>
</dbReference>
<dbReference type="PANTHER" id="PTHR22957">
    <property type="entry name" value="TBC1 DOMAIN FAMILY MEMBER GTPASE-ACTIVATING PROTEIN"/>
    <property type="match status" value="1"/>
</dbReference>
<dbReference type="Gene3D" id="1.10.8.270">
    <property type="entry name" value="putative rabgap domain of human tbc1 domain family member 14 like domains"/>
    <property type="match status" value="1"/>
</dbReference>
<dbReference type="Proteomes" id="UP000031668">
    <property type="component" value="Unassembled WGS sequence"/>
</dbReference>
<name>A0A0C2MW21_THEKT</name>
<dbReference type="AlphaFoldDB" id="A0A0C2MW21"/>
<evidence type="ECO:0000256" key="1">
    <source>
        <dbReference type="ARBA" id="ARBA00022468"/>
    </source>
</evidence>
<dbReference type="PANTHER" id="PTHR22957:SF26">
    <property type="entry name" value="LD44506P"/>
    <property type="match status" value="1"/>
</dbReference>
<keyword evidence="5" id="KW-1185">Reference proteome</keyword>
<dbReference type="GO" id="GO:0005096">
    <property type="term" value="F:GTPase activator activity"/>
    <property type="evidence" value="ECO:0007669"/>
    <property type="project" value="UniProtKB-KW"/>
</dbReference>
<organism evidence="4 5">
    <name type="scientific">Thelohanellus kitauei</name>
    <name type="common">Myxosporean</name>
    <dbReference type="NCBI Taxonomy" id="669202"/>
    <lineage>
        <taxon>Eukaryota</taxon>
        <taxon>Metazoa</taxon>
        <taxon>Cnidaria</taxon>
        <taxon>Myxozoa</taxon>
        <taxon>Myxosporea</taxon>
        <taxon>Bivalvulida</taxon>
        <taxon>Platysporina</taxon>
        <taxon>Myxobolidae</taxon>
        <taxon>Thelohanellus</taxon>
    </lineage>
</organism>
<dbReference type="EMBL" id="JWZT01002870">
    <property type="protein sequence ID" value="KII68385.1"/>
    <property type="molecule type" value="Genomic_DNA"/>
</dbReference>
<dbReference type="Gene3D" id="1.10.10.750">
    <property type="entry name" value="Ypt/Rab-GAP domain of gyp1p, domain 1"/>
    <property type="match status" value="1"/>
</dbReference>
<protein>
    <submittedName>
        <fullName evidence="4">TBC1 domain family member 22B</fullName>
    </submittedName>
</protein>
<evidence type="ECO:0000256" key="2">
    <source>
        <dbReference type="SAM" id="MobiDB-lite"/>
    </source>
</evidence>
<reference evidence="4 5" key="1">
    <citation type="journal article" date="2014" name="Genome Biol. Evol.">
        <title>The genome of the myxosporean Thelohanellus kitauei shows adaptations to nutrient acquisition within its fish host.</title>
        <authorList>
            <person name="Yang Y."/>
            <person name="Xiong J."/>
            <person name="Zhou Z."/>
            <person name="Huo F."/>
            <person name="Miao W."/>
            <person name="Ran C."/>
            <person name="Liu Y."/>
            <person name="Zhang J."/>
            <person name="Feng J."/>
            <person name="Wang M."/>
            <person name="Wang M."/>
            <person name="Wang L."/>
            <person name="Yao B."/>
        </authorList>
    </citation>
    <scope>NUCLEOTIDE SEQUENCE [LARGE SCALE GENOMIC DNA]</scope>
    <source>
        <strain evidence="4">Wuqing</strain>
    </source>
</reference>
<gene>
    <name evidence="4" type="ORF">RF11_06833</name>
</gene>
<proteinExistence type="predicted"/>
<keyword evidence="1" id="KW-0343">GTPase activation</keyword>
<dbReference type="SUPFAM" id="SSF47923">
    <property type="entry name" value="Ypt/Rab-GAP domain of gyp1p"/>
    <property type="match status" value="1"/>
</dbReference>
<sequence>MYLRTSQHQLLIKANPKNPKNPRMPSKNRDNRISGVQPLSRSKSFCLGYMNELGSRIGSKCRYAPEFCTKYDDRNHMRFEHILSSPMIDLNKLKQLAWNGIPDCCRLMTWQILSGILTIFPAQHGEILIKKRDEYNKFISTYFQNRNSTSNSATIRQICIDIPRTFPLVPIFQNDSIQSMYQRILYIWAIRHPASSYVQGINDLIGPILFSALFPYFGSDVLTSDPSTLDGQTLLDVEVNCFWLLTKLLDNIIDNYTPDQPGIQTKIRKVRRLVEMFDSNQF</sequence>
<evidence type="ECO:0000313" key="5">
    <source>
        <dbReference type="Proteomes" id="UP000031668"/>
    </source>
</evidence>
<accession>A0A0C2MW21</accession>
<feature type="region of interest" description="Disordered" evidence="2">
    <location>
        <begin position="1"/>
        <end position="35"/>
    </location>
</feature>
<evidence type="ECO:0000259" key="3">
    <source>
        <dbReference type="PROSITE" id="PS50086"/>
    </source>
</evidence>
<comment type="caution">
    <text evidence="4">The sequence shown here is derived from an EMBL/GenBank/DDBJ whole genome shotgun (WGS) entry which is preliminary data.</text>
</comment>